<evidence type="ECO:0000256" key="5">
    <source>
        <dbReference type="SAM" id="Phobius"/>
    </source>
</evidence>
<dbReference type="PANTHER" id="PTHR11040">
    <property type="entry name" value="ZINC/IRON TRANSPORTER"/>
    <property type="match status" value="1"/>
</dbReference>
<keyword evidence="4 5" id="KW-0472">Membrane</keyword>
<feature type="transmembrane region" description="Helical" evidence="5">
    <location>
        <begin position="308"/>
        <end position="327"/>
    </location>
</feature>
<dbReference type="InterPro" id="IPR003689">
    <property type="entry name" value="ZIP"/>
</dbReference>
<keyword evidence="6" id="KW-1185">Reference proteome</keyword>
<evidence type="ECO:0000256" key="4">
    <source>
        <dbReference type="ARBA" id="ARBA00023136"/>
    </source>
</evidence>
<dbReference type="OrthoDB" id="448280at2759"/>
<feature type="transmembrane region" description="Helical" evidence="5">
    <location>
        <begin position="208"/>
        <end position="228"/>
    </location>
</feature>
<feature type="transmembrane region" description="Helical" evidence="5">
    <location>
        <begin position="6"/>
        <end position="26"/>
    </location>
</feature>
<comment type="subcellular location">
    <subcellularLocation>
        <location evidence="1">Membrane</location>
        <topology evidence="1">Multi-pass membrane protein</topology>
    </subcellularLocation>
</comment>
<protein>
    <submittedName>
        <fullName evidence="7">Zinc transporter ZIP3</fullName>
    </submittedName>
</protein>
<feature type="transmembrane region" description="Helical" evidence="5">
    <location>
        <begin position="47"/>
        <end position="69"/>
    </location>
</feature>
<dbReference type="GO" id="GO:0005385">
    <property type="term" value="F:zinc ion transmembrane transporter activity"/>
    <property type="evidence" value="ECO:0007669"/>
    <property type="project" value="TreeGrafter"/>
</dbReference>
<organism evidence="6 7">
    <name type="scientific">Haemonchus contortus</name>
    <name type="common">Barber pole worm</name>
    <dbReference type="NCBI Taxonomy" id="6289"/>
    <lineage>
        <taxon>Eukaryota</taxon>
        <taxon>Metazoa</taxon>
        <taxon>Ecdysozoa</taxon>
        <taxon>Nematoda</taxon>
        <taxon>Chromadorea</taxon>
        <taxon>Rhabditida</taxon>
        <taxon>Rhabditina</taxon>
        <taxon>Rhabditomorpha</taxon>
        <taxon>Strongyloidea</taxon>
        <taxon>Trichostrongylidae</taxon>
        <taxon>Haemonchus</taxon>
    </lineage>
</organism>
<dbReference type="Pfam" id="PF02535">
    <property type="entry name" value="Zip"/>
    <property type="match status" value="1"/>
</dbReference>
<dbReference type="Proteomes" id="UP000025227">
    <property type="component" value="Unplaced"/>
</dbReference>
<evidence type="ECO:0000313" key="6">
    <source>
        <dbReference type="Proteomes" id="UP000025227"/>
    </source>
</evidence>
<dbReference type="AlphaFoldDB" id="A0A7I4Y912"/>
<evidence type="ECO:0000256" key="2">
    <source>
        <dbReference type="ARBA" id="ARBA00022692"/>
    </source>
</evidence>
<dbReference type="OMA" id="EANRNEC"/>
<feature type="transmembrane region" description="Helical" evidence="5">
    <location>
        <begin position="240"/>
        <end position="263"/>
    </location>
</feature>
<feature type="transmembrane region" description="Helical" evidence="5">
    <location>
        <begin position="183"/>
        <end position="202"/>
    </location>
</feature>
<evidence type="ECO:0000256" key="3">
    <source>
        <dbReference type="ARBA" id="ARBA00022989"/>
    </source>
</evidence>
<keyword evidence="2 5" id="KW-0812">Transmembrane</keyword>
<dbReference type="GO" id="GO:0005886">
    <property type="term" value="C:plasma membrane"/>
    <property type="evidence" value="ECO:0007669"/>
    <property type="project" value="TreeGrafter"/>
</dbReference>
<evidence type="ECO:0000256" key="1">
    <source>
        <dbReference type="ARBA" id="ARBA00004141"/>
    </source>
</evidence>
<dbReference type="WBParaSite" id="HCON_00060210-00001">
    <property type="protein sequence ID" value="HCON_00060210-00001"/>
    <property type="gene ID" value="HCON_00060210"/>
</dbReference>
<dbReference type="PANTHER" id="PTHR11040:SF76">
    <property type="entry name" value="ZINC TRANSPORTER ZIP3"/>
    <property type="match status" value="1"/>
</dbReference>
<accession>A0A7I4Y912</accession>
<keyword evidence="3 5" id="KW-1133">Transmembrane helix</keyword>
<proteinExistence type="predicted"/>
<name>A0A7I4Y912_HAECO</name>
<reference evidence="7" key="1">
    <citation type="submission" date="2020-12" db="UniProtKB">
        <authorList>
            <consortium name="WormBaseParasite"/>
        </authorList>
    </citation>
    <scope>IDENTIFICATION</scope>
    <source>
        <strain evidence="7">MHco3</strain>
    </source>
</reference>
<sequence length="329" mass="36421">RKMNIVVLKALLLGVMAATTVLFGVIPLKVLQILSRKSGKFEQRASFTISLLSCFAGGVFLAVCFLDILPEAYESYESWKTAAEYKSEYPFVPLMFSMGFFIVRLLEEIVDRFCGHEEYAEERRKHAATFVSVASDMEINHHIDHHHADHHHNDHIDHHIDRTARADTDSQSSDSKTKIVKSLTFVIALMFHASLEGVAFGVQDTTVSVASLFFGIIVHKAVVSFSVGMRLAEAHTHRRWLVVALICAFAIVAPIGGAVGIVLQDSTLHAQTRDAVTCILQSLALGTFIYITFFEILVPESTKPYNKIAQWLASVIGFAIIAALMSIGE</sequence>
<feature type="transmembrane region" description="Helical" evidence="5">
    <location>
        <begin position="89"/>
        <end position="106"/>
    </location>
</feature>
<feature type="transmembrane region" description="Helical" evidence="5">
    <location>
        <begin position="275"/>
        <end position="296"/>
    </location>
</feature>
<evidence type="ECO:0000313" key="7">
    <source>
        <dbReference type="WBParaSite" id="HCON_00060210-00001"/>
    </source>
</evidence>